<comment type="caution">
    <text evidence="1">The sequence shown here is derived from an EMBL/GenBank/DDBJ whole genome shotgun (WGS) entry which is preliminary data.</text>
</comment>
<protein>
    <submittedName>
        <fullName evidence="1">Uncharacterized protein</fullName>
    </submittedName>
</protein>
<dbReference type="Proteomes" id="UP000654075">
    <property type="component" value="Unassembled WGS sequence"/>
</dbReference>
<accession>A0A813EXB9</accession>
<sequence>MSKWKLSLCIPIGGQCYLDSMYLYYKKNLLRSSSVKDNACSVLVFYGSTVVGYFSGTSRSPWLTGSATVPSVRSFFGSPWLTDSATKNRVLRMPYPVFPSRARKYSTTAWQPDILDAVKFSLFGLQPQLAKSNGLQNLVIETASTGN</sequence>
<dbReference type="AlphaFoldDB" id="A0A813EXB9"/>
<evidence type="ECO:0000313" key="2">
    <source>
        <dbReference type="Proteomes" id="UP000654075"/>
    </source>
</evidence>
<name>A0A813EXB9_POLGL</name>
<reference evidence="1" key="1">
    <citation type="submission" date="2021-02" db="EMBL/GenBank/DDBJ databases">
        <authorList>
            <person name="Dougan E. K."/>
            <person name="Rhodes N."/>
            <person name="Thang M."/>
            <person name="Chan C."/>
        </authorList>
    </citation>
    <scope>NUCLEOTIDE SEQUENCE</scope>
</reference>
<dbReference type="EMBL" id="CAJNNV010018368">
    <property type="protein sequence ID" value="CAE8605804.1"/>
    <property type="molecule type" value="Genomic_DNA"/>
</dbReference>
<evidence type="ECO:0000313" key="1">
    <source>
        <dbReference type="EMBL" id="CAE8605804.1"/>
    </source>
</evidence>
<gene>
    <name evidence="1" type="ORF">PGLA1383_LOCUS23902</name>
</gene>
<proteinExistence type="predicted"/>
<keyword evidence="2" id="KW-1185">Reference proteome</keyword>
<organism evidence="1 2">
    <name type="scientific">Polarella glacialis</name>
    <name type="common">Dinoflagellate</name>
    <dbReference type="NCBI Taxonomy" id="89957"/>
    <lineage>
        <taxon>Eukaryota</taxon>
        <taxon>Sar</taxon>
        <taxon>Alveolata</taxon>
        <taxon>Dinophyceae</taxon>
        <taxon>Suessiales</taxon>
        <taxon>Suessiaceae</taxon>
        <taxon>Polarella</taxon>
    </lineage>
</organism>